<keyword evidence="5" id="KW-1185">Reference proteome</keyword>
<feature type="transmembrane region" description="Helical" evidence="2">
    <location>
        <begin position="20"/>
        <end position="44"/>
    </location>
</feature>
<feature type="region of interest" description="Disordered" evidence="1">
    <location>
        <begin position="321"/>
        <end position="362"/>
    </location>
</feature>
<evidence type="ECO:0000313" key="5">
    <source>
        <dbReference type="Proteomes" id="UP001295740"/>
    </source>
</evidence>
<comment type="caution">
    <text evidence="4">The sequence shown here is derived from an EMBL/GenBank/DDBJ whole genome shotgun (WGS) entry which is preliminary data.</text>
</comment>
<dbReference type="PANTHER" id="PTHR35179:SF1">
    <property type="entry name" value="INTEGRAL MEMBRANE PROTEIN"/>
    <property type="match status" value="1"/>
</dbReference>
<evidence type="ECO:0000259" key="3">
    <source>
        <dbReference type="PROSITE" id="PS00028"/>
    </source>
</evidence>
<feature type="transmembrane region" description="Helical" evidence="2">
    <location>
        <begin position="202"/>
        <end position="228"/>
    </location>
</feature>
<evidence type="ECO:0000313" key="4">
    <source>
        <dbReference type="EMBL" id="CAJ2508221.1"/>
    </source>
</evidence>
<feature type="compositionally biased region" description="Polar residues" evidence="1">
    <location>
        <begin position="352"/>
        <end position="361"/>
    </location>
</feature>
<proteinExistence type="predicted"/>
<feature type="compositionally biased region" description="Basic and acidic residues" evidence="1">
    <location>
        <begin position="387"/>
        <end position="416"/>
    </location>
</feature>
<organism evidence="4 5">
    <name type="scientific">Anthostomella pinea</name>
    <dbReference type="NCBI Taxonomy" id="933095"/>
    <lineage>
        <taxon>Eukaryota</taxon>
        <taxon>Fungi</taxon>
        <taxon>Dikarya</taxon>
        <taxon>Ascomycota</taxon>
        <taxon>Pezizomycotina</taxon>
        <taxon>Sordariomycetes</taxon>
        <taxon>Xylariomycetidae</taxon>
        <taxon>Xylariales</taxon>
        <taxon>Xylariaceae</taxon>
        <taxon>Anthostomella</taxon>
    </lineage>
</organism>
<accession>A0AAI8YKI0</accession>
<keyword evidence="2" id="KW-0812">Transmembrane</keyword>
<feature type="transmembrane region" description="Helical" evidence="2">
    <location>
        <begin position="171"/>
        <end position="190"/>
    </location>
</feature>
<feature type="compositionally biased region" description="Polar residues" evidence="1">
    <location>
        <begin position="278"/>
        <end position="291"/>
    </location>
</feature>
<feature type="domain" description="C2H2-type" evidence="3">
    <location>
        <begin position="363"/>
        <end position="386"/>
    </location>
</feature>
<feature type="region of interest" description="Disordered" evidence="1">
    <location>
        <begin position="278"/>
        <end position="299"/>
    </location>
</feature>
<sequence length="441" mass="49426">MADHGFLIPPWYQSQRPDRVMSNIASIFWGMSISCGVFAFAKAARQTWLSWRRRRVLNVYIALVWAEWWTSASISVLSWLFLQGILPPSFWTFFAMQILWIVELQCILQIVANRLSLLFGPRSSRARKLKLAIFFVMTLITVSVSVTWIPARLQLNPTVVAVNDVWDRATKGIFAALDVALNVAFLRIFYRQLILGGLNKYWTLFRVNVAMICLGLSLDGVLIGVMSLSCRVVYMQFNPLVFMTKLIIELNLAEMIADIVCSSNPLAPRRDLEEATMVRTTPDSQTSSPISGGSRHSGVRMAPLASASSDAQLLGEREMADGDRGGITVPANHVFQAESRRRREKKNNNNNGAQGSTTTMVACQHPGCDRRYQHYSSMVRHMQINHDFKGNAKSPEEGSSTDKKKDDDSDSGKPEDDGISMLTALEAVQLAIADQERKMKK</sequence>
<dbReference type="EMBL" id="CAUWAG010000010">
    <property type="protein sequence ID" value="CAJ2508221.1"/>
    <property type="molecule type" value="Genomic_DNA"/>
</dbReference>
<keyword evidence="2" id="KW-1133">Transmembrane helix</keyword>
<name>A0AAI8YKI0_9PEZI</name>
<dbReference type="Proteomes" id="UP001295740">
    <property type="component" value="Unassembled WGS sequence"/>
</dbReference>
<evidence type="ECO:0000256" key="2">
    <source>
        <dbReference type="SAM" id="Phobius"/>
    </source>
</evidence>
<feature type="transmembrane region" description="Helical" evidence="2">
    <location>
        <begin position="131"/>
        <end position="151"/>
    </location>
</feature>
<reference evidence="4" key="1">
    <citation type="submission" date="2023-10" db="EMBL/GenBank/DDBJ databases">
        <authorList>
            <person name="Hackl T."/>
        </authorList>
    </citation>
    <scope>NUCLEOTIDE SEQUENCE</scope>
</reference>
<dbReference type="PANTHER" id="PTHR35179">
    <property type="entry name" value="PROTEIN CBG02620"/>
    <property type="match status" value="1"/>
</dbReference>
<feature type="region of interest" description="Disordered" evidence="1">
    <location>
        <begin position="387"/>
        <end position="422"/>
    </location>
</feature>
<dbReference type="PROSITE" id="PS00028">
    <property type="entry name" value="ZINC_FINGER_C2H2_1"/>
    <property type="match status" value="1"/>
</dbReference>
<feature type="transmembrane region" description="Helical" evidence="2">
    <location>
        <begin position="88"/>
        <end position="111"/>
    </location>
</feature>
<gene>
    <name evidence="4" type="ORF">KHLLAP_LOCUS8689</name>
</gene>
<dbReference type="InterPro" id="IPR013087">
    <property type="entry name" value="Znf_C2H2_type"/>
</dbReference>
<dbReference type="AlphaFoldDB" id="A0AAI8YKI0"/>
<evidence type="ECO:0000256" key="1">
    <source>
        <dbReference type="SAM" id="MobiDB-lite"/>
    </source>
</evidence>
<keyword evidence="2" id="KW-0472">Membrane</keyword>
<protein>
    <submittedName>
        <fullName evidence="4">Uu.00g094070.m01.CDS01</fullName>
    </submittedName>
</protein>
<feature type="transmembrane region" description="Helical" evidence="2">
    <location>
        <begin position="56"/>
        <end position="82"/>
    </location>
</feature>